<dbReference type="EMBL" id="JAEDAL010000001">
    <property type="protein sequence ID" value="MBH9551256.1"/>
    <property type="molecule type" value="Genomic_DNA"/>
</dbReference>
<dbReference type="Proteomes" id="UP000620139">
    <property type="component" value="Unassembled WGS sequence"/>
</dbReference>
<gene>
    <name evidence="1" type="ORF">I7X43_00220</name>
</gene>
<protein>
    <recommendedName>
        <fullName evidence="3">Lipoprotein</fullName>
    </recommendedName>
</protein>
<reference evidence="1" key="1">
    <citation type="submission" date="2020-12" db="EMBL/GenBank/DDBJ databases">
        <title>The genome sequence of Inhella sp. 4Y17.</title>
        <authorList>
            <person name="Liu Y."/>
        </authorList>
    </citation>
    <scope>NUCLEOTIDE SEQUENCE</scope>
    <source>
        <strain evidence="1">4Y10</strain>
    </source>
</reference>
<dbReference type="RefSeq" id="WP_198098878.1">
    <property type="nucleotide sequence ID" value="NZ_JAEDAL010000001.1"/>
</dbReference>
<dbReference type="Gene3D" id="3.40.50.1110">
    <property type="entry name" value="SGNH hydrolase"/>
    <property type="match status" value="1"/>
</dbReference>
<comment type="caution">
    <text evidence="1">The sequence shown here is derived from an EMBL/GenBank/DDBJ whole genome shotgun (WGS) entry which is preliminary data.</text>
</comment>
<accession>A0A931NDA8</accession>
<dbReference type="GO" id="GO:0016788">
    <property type="term" value="F:hydrolase activity, acting on ester bonds"/>
    <property type="evidence" value="ECO:0007669"/>
    <property type="project" value="UniProtKB-ARBA"/>
</dbReference>
<dbReference type="AlphaFoldDB" id="A0A931NDA8"/>
<name>A0A931NDA8_9BURK</name>
<evidence type="ECO:0000313" key="2">
    <source>
        <dbReference type="Proteomes" id="UP000620139"/>
    </source>
</evidence>
<sequence length="257" mass="26857">MKHWTTKLGGLALLGLGACGGGGELPPPAPPASVPTPAGTAPAAILFLGNSHTHVNNVPELVRELFQQGGGAVAVQAAPDYLFLDERLSDGRSVALLASAGWTHVVLQAQKLSSSWQFIYPTAEAQEWVRRVKERQALPVLFPEWPRAGQDEAGRIYAVYESIAKASPACLAPVPQAFDRVRSAWPELPLYAADGNHSSPAGALLAAFVLYASASGKPLEAGPPLLSSPVDAASQALLREQARASLAAGPSARAYCP</sequence>
<dbReference type="PROSITE" id="PS51257">
    <property type="entry name" value="PROKAR_LIPOPROTEIN"/>
    <property type="match status" value="1"/>
</dbReference>
<proteinExistence type="predicted"/>
<evidence type="ECO:0000313" key="1">
    <source>
        <dbReference type="EMBL" id="MBH9551256.1"/>
    </source>
</evidence>
<dbReference type="InterPro" id="IPR036514">
    <property type="entry name" value="SGNH_hydro_sf"/>
</dbReference>
<dbReference type="SUPFAM" id="SSF52266">
    <property type="entry name" value="SGNH hydrolase"/>
    <property type="match status" value="1"/>
</dbReference>
<keyword evidence="2" id="KW-1185">Reference proteome</keyword>
<evidence type="ECO:0008006" key="3">
    <source>
        <dbReference type="Google" id="ProtNLM"/>
    </source>
</evidence>
<organism evidence="1 2">
    <name type="scientific">Inhella gelatinilytica</name>
    <dbReference type="NCBI Taxonomy" id="2795030"/>
    <lineage>
        <taxon>Bacteria</taxon>
        <taxon>Pseudomonadati</taxon>
        <taxon>Pseudomonadota</taxon>
        <taxon>Betaproteobacteria</taxon>
        <taxon>Burkholderiales</taxon>
        <taxon>Sphaerotilaceae</taxon>
        <taxon>Inhella</taxon>
    </lineage>
</organism>